<dbReference type="SMART" id="SM00220">
    <property type="entry name" value="S_TKc"/>
    <property type="match status" value="1"/>
</dbReference>
<feature type="compositionally biased region" description="Low complexity" evidence="7">
    <location>
        <begin position="351"/>
        <end position="368"/>
    </location>
</feature>
<dbReference type="PANTHER" id="PTHR43289">
    <property type="entry name" value="MITOGEN-ACTIVATED PROTEIN KINASE KINASE KINASE 20-RELATED"/>
    <property type="match status" value="1"/>
</dbReference>
<dbReference type="InterPro" id="IPR011009">
    <property type="entry name" value="Kinase-like_dom_sf"/>
</dbReference>
<keyword evidence="4" id="KW-0547">Nucleotide-binding</keyword>
<evidence type="ECO:0000259" key="8">
    <source>
        <dbReference type="PROSITE" id="PS50011"/>
    </source>
</evidence>
<dbReference type="InterPro" id="IPR000719">
    <property type="entry name" value="Prot_kinase_dom"/>
</dbReference>
<protein>
    <recommendedName>
        <fullName evidence="1">non-specific serine/threonine protein kinase</fullName>
        <ecNumber evidence="1">2.7.11.1</ecNumber>
    </recommendedName>
</protein>
<dbReference type="PROSITE" id="PS00108">
    <property type="entry name" value="PROTEIN_KINASE_ST"/>
    <property type="match status" value="1"/>
</dbReference>
<name>A0ABT1IG05_9PSEU</name>
<gene>
    <name evidence="9" type="ORF">LV75_004058</name>
</gene>
<sequence>MAERVLAERYRLDGVLGVGGVARVYLGTDLRLGRAVAVKVFRADSDDEQVRRFETEVRILAGLEHPALVPIHDSGVHDGHPFLVLRLVEGSTLRREIENGPLPLERVRALGARLATALAHVHGHGVVHRDVKPSNILLDGRGEAVLADFGLARLVDSPRLTSSDRMTGTAAYLAPEQVTGAEVGFPADVYALGLVLLECLTGTREYEGGGVETALARLHRPPRVPRDLPDELVRLLLLMTALPARRRPTAAKCAQLLAAAPPTDPVRPRRRWAPLVGASAVVVVAAICWASTADTTLRQPAAPAGPPIPTATPTTQPTDATWQPPTEQAPTTERPLTTDQEPAVEQPPTSDQATTTDQTTTADQATTAERPAVTPASAPPPLPDRADKPAKKPKHKDG</sequence>
<organism evidence="9 10">
    <name type="scientific">Actinokineospora diospyrosa</name>
    <dbReference type="NCBI Taxonomy" id="103728"/>
    <lineage>
        <taxon>Bacteria</taxon>
        <taxon>Bacillati</taxon>
        <taxon>Actinomycetota</taxon>
        <taxon>Actinomycetes</taxon>
        <taxon>Pseudonocardiales</taxon>
        <taxon>Pseudonocardiaceae</taxon>
        <taxon>Actinokineospora</taxon>
    </lineage>
</organism>
<feature type="compositionally biased region" description="Polar residues" evidence="7">
    <location>
        <begin position="328"/>
        <end position="340"/>
    </location>
</feature>
<feature type="domain" description="Protein kinase" evidence="8">
    <location>
        <begin position="10"/>
        <end position="267"/>
    </location>
</feature>
<evidence type="ECO:0000256" key="6">
    <source>
        <dbReference type="ARBA" id="ARBA00022840"/>
    </source>
</evidence>
<dbReference type="SUPFAM" id="SSF56112">
    <property type="entry name" value="Protein kinase-like (PK-like)"/>
    <property type="match status" value="1"/>
</dbReference>
<evidence type="ECO:0000256" key="7">
    <source>
        <dbReference type="SAM" id="MobiDB-lite"/>
    </source>
</evidence>
<feature type="compositionally biased region" description="Basic and acidic residues" evidence="7">
    <location>
        <begin position="384"/>
        <end position="398"/>
    </location>
</feature>
<dbReference type="PANTHER" id="PTHR43289:SF6">
    <property type="entry name" value="SERINE_THREONINE-PROTEIN KINASE NEKL-3"/>
    <property type="match status" value="1"/>
</dbReference>
<evidence type="ECO:0000313" key="9">
    <source>
        <dbReference type="EMBL" id="MCP2271544.1"/>
    </source>
</evidence>
<dbReference type="Pfam" id="PF00069">
    <property type="entry name" value="Pkinase"/>
    <property type="match status" value="1"/>
</dbReference>
<dbReference type="Proteomes" id="UP001205185">
    <property type="component" value="Unassembled WGS sequence"/>
</dbReference>
<evidence type="ECO:0000313" key="10">
    <source>
        <dbReference type="Proteomes" id="UP001205185"/>
    </source>
</evidence>
<feature type="region of interest" description="Disordered" evidence="7">
    <location>
        <begin position="298"/>
        <end position="398"/>
    </location>
</feature>
<evidence type="ECO:0000256" key="2">
    <source>
        <dbReference type="ARBA" id="ARBA00022527"/>
    </source>
</evidence>
<dbReference type="CDD" id="cd14014">
    <property type="entry name" value="STKc_PknB_like"/>
    <property type="match status" value="1"/>
</dbReference>
<reference evidence="9 10" key="1">
    <citation type="submission" date="2022-06" db="EMBL/GenBank/DDBJ databases">
        <title>Genomic Encyclopedia of Archaeal and Bacterial Type Strains, Phase II (KMG-II): from individual species to whole genera.</title>
        <authorList>
            <person name="Goeker M."/>
        </authorList>
    </citation>
    <scope>NUCLEOTIDE SEQUENCE [LARGE SCALE GENOMIC DNA]</scope>
    <source>
        <strain evidence="9 10">DSM 44255</strain>
    </source>
</reference>
<dbReference type="Gene3D" id="3.30.200.20">
    <property type="entry name" value="Phosphorylase Kinase, domain 1"/>
    <property type="match status" value="1"/>
</dbReference>
<keyword evidence="6" id="KW-0067">ATP-binding</keyword>
<keyword evidence="3" id="KW-0808">Transferase</keyword>
<accession>A0ABT1IG05</accession>
<dbReference type="RefSeq" id="WP_253888478.1">
    <property type="nucleotide sequence ID" value="NZ_BAAAVB010000005.1"/>
</dbReference>
<dbReference type="EC" id="2.7.11.1" evidence="1"/>
<dbReference type="PROSITE" id="PS50011">
    <property type="entry name" value="PROTEIN_KINASE_DOM"/>
    <property type="match status" value="1"/>
</dbReference>
<evidence type="ECO:0000256" key="5">
    <source>
        <dbReference type="ARBA" id="ARBA00022777"/>
    </source>
</evidence>
<feature type="compositionally biased region" description="Low complexity" evidence="7">
    <location>
        <begin position="311"/>
        <end position="326"/>
    </location>
</feature>
<dbReference type="InterPro" id="IPR008271">
    <property type="entry name" value="Ser/Thr_kinase_AS"/>
</dbReference>
<proteinExistence type="predicted"/>
<dbReference type="EMBL" id="JAMTCO010000009">
    <property type="protein sequence ID" value="MCP2271544.1"/>
    <property type="molecule type" value="Genomic_DNA"/>
</dbReference>
<evidence type="ECO:0000256" key="3">
    <source>
        <dbReference type="ARBA" id="ARBA00022679"/>
    </source>
</evidence>
<evidence type="ECO:0000256" key="1">
    <source>
        <dbReference type="ARBA" id="ARBA00012513"/>
    </source>
</evidence>
<dbReference type="Gene3D" id="1.10.510.10">
    <property type="entry name" value="Transferase(Phosphotransferase) domain 1"/>
    <property type="match status" value="1"/>
</dbReference>
<comment type="caution">
    <text evidence="9">The sequence shown here is derived from an EMBL/GenBank/DDBJ whole genome shotgun (WGS) entry which is preliminary data.</text>
</comment>
<keyword evidence="10" id="KW-1185">Reference proteome</keyword>
<dbReference type="GO" id="GO:0004674">
    <property type="term" value="F:protein serine/threonine kinase activity"/>
    <property type="evidence" value="ECO:0007669"/>
    <property type="project" value="UniProtKB-KW"/>
</dbReference>
<evidence type="ECO:0000256" key="4">
    <source>
        <dbReference type="ARBA" id="ARBA00022741"/>
    </source>
</evidence>
<keyword evidence="5 9" id="KW-0418">Kinase</keyword>
<keyword evidence="2 9" id="KW-0723">Serine/threonine-protein kinase</keyword>